<evidence type="ECO:0000256" key="1">
    <source>
        <dbReference type="ARBA" id="ARBA00004167"/>
    </source>
</evidence>
<name>A0AAD8HC97_9APIA</name>
<dbReference type="PANTHER" id="PTHR45631:SF44">
    <property type="entry name" value="CARBOHYDRATE-BINDING PROTEIN OF THE ER PROTEIN"/>
    <property type="match status" value="1"/>
</dbReference>
<comment type="caution">
    <text evidence="3">The sequence shown here is derived from an EMBL/GenBank/DDBJ whole genome shotgun (WGS) entry which is preliminary data.</text>
</comment>
<gene>
    <name evidence="3" type="ORF">POM88_040411</name>
</gene>
<dbReference type="GO" id="GO:0016020">
    <property type="term" value="C:membrane"/>
    <property type="evidence" value="ECO:0007669"/>
    <property type="project" value="UniProtKB-SubCell"/>
</dbReference>
<feature type="domain" description="Malectin-like" evidence="2">
    <location>
        <begin position="144"/>
        <end position="466"/>
    </location>
</feature>
<proteinExistence type="predicted"/>
<keyword evidence="3" id="KW-0418">Kinase</keyword>
<reference evidence="3" key="1">
    <citation type="submission" date="2023-02" db="EMBL/GenBank/DDBJ databases">
        <title>Genome of toxic invasive species Heracleum sosnowskyi carries increased number of genes despite the absence of recent whole-genome duplications.</title>
        <authorList>
            <person name="Schelkunov M."/>
            <person name="Shtratnikova V."/>
            <person name="Makarenko M."/>
            <person name="Klepikova A."/>
            <person name="Omelchenko D."/>
            <person name="Novikova G."/>
            <person name="Obukhova E."/>
            <person name="Bogdanov V."/>
            <person name="Penin A."/>
            <person name="Logacheva M."/>
        </authorList>
    </citation>
    <scope>NUCLEOTIDE SEQUENCE</scope>
    <source>
        <strain evidence="3">Hsosn_3</strain>
        <tissue evidence="3">Leaf</tissue>
    </source>
</reference>
<dbReference type="Proteomes" id="UP001237642">
    <property type="component" value="Unassembled WGS sequence"/>
</dbReference>
<keyword evidence="4" id="KW-1185">Reference proteome</keyword>
<protein>
    <submittedName>
        <fullName evidence="3">Leucine-rich repeat receptor-like serine/threonine-protein kinase</fullName>
    </submittedName>
</protein>
<comment type="subcellular location">
    <subcellularLocation>
        <location evidence="1">Membrane</location>
        <topology evidence="1">Single-pass membrane protein</topology>
    </subcellularLocation>
</comment>
<dbReference type="InterPro" id="IPR024788">
    <property type="entry name" value="Malectin-like_Carb-bd_dom"/>
</dbReference>
<dbReference type="EMBL" id="JAUIZM010000009">
    <property type="protein sequence ID" value="KAK1364850.1"/>
    <property type="molecule type" value="Genomic_DNA"/>
</dbReference>
<dbReference type="AlphaFoldDB" id="A0AAD8HC97"/>
<reference evidence="3" key="2">
    <citation type="submission" date="2023-05" db="EMBL/GenBank/DDBJ databases">
        <authorList>
            <person name="Schelkunov M.I."/>
        </authorList>
    </citation>
    <scope>NUCLEOTIDE SEQUENCE</scope>
    <source>
        <strain evidence="3">Hsosn_3</strain>
        <tissue evidence="3">Leaf</tissue>
    </source>
</reference>
<keyword evidence="3" id="KW-0675">Receptor</keyword>
<sequence length="499" mass="57070">MQVFCVCKCNRNRNLSIPDPELCYALCQSANFTTYADYELIVALYIRPECLAGHYCPFSRVIQPLAPINFMNIYWMNIGPELTNSIKLDSNGKGMDNFGMLSLAISSVFVFVPRSNLGSMHYDQNYLTYLLKYTTLDTSTWQSIDCGNCNIRLEGELVWNADSNYTKTGSHEIVQVKTTRDEFNTLRAFPNPTQENCYVVPTEKQRIRYIIRVGFYYGNYDSLSKPPVFDLFIDNIKWTTIDTSINYGEPLYEEIIYENKESGFFKICLSRIKDGGVPFINSIEAVPLFDDLYSEMEANATYNLVTRVNWGGPEVRFDEDNSDEIYNRIWSKADEMPYHSDSGFPDLTLTYENYPPFPVLMDAIEPNFDASEPIIMTIDLPQLTPQSAYIVFYLAQLNFRGLNQNRTVKIEINSQDQGTVEAPDYGETTVVTKYPVMVSGPSINITLTRGDEWSLPPMIAAMEVFTKWDSNVHLKSAAATEYFFFVYPLTIFAMLSLMA</sequence>
<evidence type="ECO:0000313" key="4">
    <source>
        <dbReference type="Proteomes" id="UP001237642"/>
    </source>
</evidence>
<evidence type="ECO:0000313" key="3">
    <source>
        <dbReference type="EMBL" id="KAK1364850.1"/>
    </source>
</evidence>
<dbReference type="Pfam" id="PF12819">
    <property type="entry name" value="Malectin_like"/>
    <property type="match status" value="1"/>
</dbReference>
<keyword evidence="3" id="KW-0808">Transferase</keyword>
<dbReference type="PANTHER" id="PTHR45631">
    <property type="entry name" value="OS07G0107800 PROTEIN-RELATED"/>
    <property type="match status" value="1"/>
</dbReference>
<accession>A0AAD8HC97</accession>
<dbReference type="GO" id="GO:0016301">
    <property type="term" value="F:kinase activity"/>
    <property type="evidence" value="ECO:0007669"/>
    <property type="project" value="UniProtKB-KW"/>
</dbReference>
<evidence type="ECO:0000259" key="2">
    <source>
        <dbReference type="Pfam" id="PF12819"/>
    </source>
</evidence>
<organism evidence="3 4">
    <name type="scientific">Heracleum sosnowskyi</name>
    <dbReference type="NCBI Taxonomy" id="360622"/>
    <lineage>
        <taxon>Eukaryota</taxon>
        <taxon>Viridiplantae</taxon>
        <taxon>Streptophyta</taxon>
        <taxon>Embryophyta</taxon>
        <taxon>Tracheophyta</taxon>
        <taxon>Spermatophyta</taxon>
        <taxon>Magnoliopsida</taxon>
        <taxon>eudicotyledons</taxon>
        <taxon>Gunneridae</taxon>
        <taxon>Pentapetalae</taxon>
        <taxon>asterids</taxon>
        <taxon>campanulids</taxon>
        <taxon>Apiales</taxon>
        <taxon>Apiaceae</taxon>
        <taxon>Apioideae</taxon>
        <taxon>apioid superclade</taxon>
        <taxon>Tordylieae</taxon>
        <taxon>Tordyliinae</taxon>
        <taxon>Heracleum</taxon>
    </lineage>
</organism>